<dbReference type="AlphaFoldDB" id="A0A380T9R0"/>
<gene>
    <name evidence="1" type="ORF">DF3PB_1570002</name>
</gene>
<accession>A0A380T9R0</accession>
<sequence length="211" mass="22917">MTAIRNFRPLAALLLVCAWLLAPLPAAAAIDRAQLERIERYLNAITTVEARFVQIASTGEVAEGTLALARPGRLRLAYAPPSPILVIANGTWLIYSDSALEQVSYLPLGSTPASILLSDRIKLDGGDLSVTAAEAGPGTVRVSLVRRNSPSDGTLTLVFADQPLTLTQWQVTDAQGITTTVRLLDARFGGTLSDKLFRFDDPRFWEEKLRD</sequence>
<evidence type="ECO:0000313" key="1">
    <source>
        <dbReference type="EMBL" id="SUS04920.1"/>
    </source>
</evidence>
<name>A0A380T9R0_9ZZZZ</name>
<dbReference type="SUPFAM" id="SSF89392">
    <property type="entry name" value="Prokaryotic lipoproteins and lipoprotein localization factors"/>
    <property type="match status" value="1"/>
</dbReference>
<dbReference type="InterPro" id="IPR029046">
    <property type="entry name" value="LolA/LolB/LppX"/>
</dbReference>
<dbReference type="Pfam" id="PF03548">
    <property type="entry name" value="LolA"/>
    <property type="match status" value="1"/>
</dbReference>
<dbReference type="Gene3D" id="2.50.20.10">
    <property type="entry name" value="Lipoprotein localisation LolA/LolB/LppX"/>
    <property type="match status" value="1"/>
</dbReference>
<protein>
    <submittedName>
        <fullName evidence="1">Outer-membrane lipoprotein carrier protein</fullName>
    </submittedName>
</protein>
<dbReference type="CDD" id="cd16325">
    <property type="entry name" value="LolA"/>
    <property type="match status" value="1"/>
</dbReference>
<proteinExistence type="predicted"/>
<reference evidence="1" key="1">
    <citation type="submission" date="2018-07" db="EMBL/GenBank/DDBJ databases">
        <authorList>
            <person name="Quirk P.G."/>
            <person name="Krulwich T.A."/>
        </authorList>
    </citation>
    <scope>NUCLEOTIDE SEQUENCE</scope>
</reference>
<dbReference type="PANTHER" id="PTHR35869:SF1">
    <property type="entry name" value="OUTER-MEMBRANE LIPOPROTEIN CARRIER PROTEIN"/>
    <property type="match status" value="1"/>
</dbReference>
<keyword evidence="1" id="KW-0449">Lipoprotein</keyword>
<dbReference type="InterPro" id="IPR004564">
    <property type="entry name" value="OM_lipoprot_carrier_LolA-like"/>
</dbReference>
<dbReference type="PANTHER" id="PTHR35869">
    <property type="entry name" value="OUTER-MEMBRANE LIPOPROTEIN CARRIER PROTEIN"/>
    <property type="match status" value="1"/>
</dbReference>
<dbReference type="EMBL" id="UIDG01000065">
    <property type="protein sequence ID" value="SUS04920.1"/>
    <property type="molecule type" value="Genomic_DNA"/>
</dbReference>
<organism evidence="1">
    <name type="scientific">metagenome</name>
    <dbReference type="NCBI Taxonomy" id="256318"/>
    <lineage>
        <taxon>unclassified sequences</taxon>
        <taxon>metagenomes</taxon>
    </lineage>
</organism>